<keyword evidence="2" id="KW-1185">Reference proteome</keyword>
<dbReference type="InterPro" id="IPR009659">
    <property type="entry name" value="DUF1249"/>
</dbReference>
<name>A0A839EXN0_9GAMM</name>
<gene>
    <name evidence="1" type="ORF">FHW12_000693</name>
</gene>
<reference evidence="1 2" key="1">
    <citation type="submission" date="2020-07" db="EMBL/GenBank/DDBJ databases">
        <title>Genomic Encyclopedia of Type Strains, Phase IV (KMG-V): Genome sequencing to study the core and pangenomes of soil and plant-associated prokaryotes.</title>
        <authorList>
            <person name="Whitman W."/>
        </authorList>
    </citation>
    <scope>NUCLEOTIDE SEQUENCE [LARGE SCALE GENOMIC DNA]</scope>
    <source>
        <strain evidence="1 2">RH2WT43</strain>
    </source>
</reference>
<comment type="caution">
    <text evidence="1">The sequence shown here is derived from an EMBL/GenBank/DDBJ whole genome shotgun (WGS) entry which is preliminary data.</text>
</comment>
<proteinExistence type="predicted"/>
<dbReference type="Pfam" id="PF06853">
    <property type="entry name" value="DUF1249"/>
    <property type="match status" value="1"/>
</dbReference>
<accession>A0A839EXN0</accession>
<dbReference type="Proteomes" id="UP000550401">
    <property type="component" value="Unassembled WGS sequence"/>
</dbReference>
<sequence>MSAVLERPQSLLPSRFSWLMGLYSENYHRLARLFGPQDLAIGSYRSSLDDGLDVRLDVLERHRYTLDLHLTYCFVDRETGEHAPSAQLRMYHDAHMAEVLDCRADRRLVRAIGPLQPARSVFQRRVRMSSFLNRWLEYLAEQGHSIGTLEPATLPFVADA</sequence>
<dbReference type="RefSeq" id="WP_182529579.1">
    <property type="nucleotide sequence ID" value="NZ_JACGXL010000001.1"/>
</dbReference>
<evidence type="ECO:0008006" key="3">
    <source>
        <dbReference type="Google" id="ProtNLM"/>
    </source>
</evidence>
<organism evidence="1 2">
    <name type="scientific">Dokdonella fugitiva</name>
    <dbReference type="NCBI Taxonomy" id="328517"/>
    <lineage>
        <taxon>Bacteria</taxon>
        <taxon>Pseudomonadati</taxon>
        <taxon>Pseudomonadota</taxon>
        <taxon>Gammaproteobacteria</taxon>
        <taxon>Lysobacterales</taxon>
        <taxon>Rhodanobacteraceae</taxon>
        <taxon>Dokdonella</taxon>
    </lineage>
</organism>
<evidence type="ECO:0000313" key="1">
    <source>
        <dbReference type="EMBL" id="MBA8886502.1"/>
    </source>
</evidence>
<dbReference type="AlphaFoldDB" id="A0A839EXN0"/>
<protein>
    <recommendedName>
        <fullName evidence="3">DUF1249 domain-containing protein</fullName>
    </recommendedName>
</protein>
<evidence type="ECO:0000313" key="2">
    <source>
        <dbReference type="Proteomes" id="UP000550401"/>
    </source>
</evidence>
<dbReference type="PANTHER" id="PTHR38774:SF1">
    <property type="entry name" value="CYTOPLASMIC PROTEIN"/>
    <property type="match status" value="1"/>
</dbReference>
<dbReference type="EMBL" id="JACGXL010000001">
    <property type="protein sequence ID" value="MBA8886502.1"/>
    <property type="molecule type" value="Genomic_DNA"/>
</dbReference>
<dbReference type="PANTHER" id="PTHR38774">
    <property type="entry name" value="CYTOPLASMIC PROTEIN-RELATED"/>
    <property type="match status" value="1"/>
</dbReference>